<gene>
    <name evidence="1" type="ORF">PV02_12105</name>
</gene>
<organism evidence="1 2">
    <name type="scientific">Methanolobus chelungpuianus</name>
    <dbReference type="NCBI Taxonomy" id="502115"/>
    <lineage>
        <taxon>Archaea</taxon>
        <taxon>Methanobacteriati</taxon>
        <taxon>Methanobacteriota</taxon>
        <taxon>Stenosarchaea group</taxon>
        <taxon>Methanomicrobia</taxon>
        <taxon>Methanosarcinales</taxon>
        <taxon>Methanosarcinaceae</taxon>
        <taxon>Methanolobus</taxon>
    </lineage>
</organism>
<proteinExistence type="predicted"/>
<protein>
    <submittedName>
        <fullName evidence="1">Uncharacterized protein</fullName>
    </submittedName>
</protein>
<name>A0AAE3HBV1_9EURY</name>
<evidence type="ECO:0000313" key="2">
    <source>
        <dbReference type="Proteomes" id="UP001206983"/>
    </source>
</evidence>
<dbReference type="Proteomes" id="UP001206983">
    <property type="component" value="Unassembled WGS sequence"/>
</dbReference>
<dbReference type="EMBL" id="JTEO01000010">
    <property type="protein sequence ID" value="MCQ6963797.1"/>
    <property type="molecule type" value="Genomic_DNA"/>
</dbReference>
<comment type="caution">
    <text evidence="1">The sequence shown here is derived from an EMBL/GenBank/DDBJ whole genome shotgun (WGS) entry which is preliminary data.</text>
</comment>
<reference evidence="1 2" key="1">
    <citation type="journal article" date="2011" name="Appl. Environ. Microbiol.">
        <title>Methanogenic archaea isolated from Taiwan's Chelungpu fault.</title>
        <authorList>
            <person name="Wu S.Y."/>
            <person name="Lai M.C."/>
        </authorList>
    </citation>
    <scope>NUCLEOTIDE SEQUENCE [LARGE SCALE GENOMIC DNA]</scope>
    <source>
        <strain evidence="1 2">St545Mb</strain>
    </source>
</reference>
<sequence>MQNYRSKGKTARVPDVDGLLKKEDCKQVLQVTGPVMLSHADAGNERLSMIVGFMIRECNRKSCNLQIN</sequence>
<accession>A0AAE3HBV1</accession>
<evidence type="ECO:0000313" key="1">
    <source>
        <dbReference type="EMBL" id="MCQ6963797.1"/>
    </source>
</evidence>
<keyword evidence="2" id="KW-1185">Reference proteome</keyword>
<dbReference type="AlphaFoldDB" id="A0AAE3HBV1"/>